<accession>A0A8T0J500</accession>
<evidence type="ECO:0000256" key="1">
    <source>
        <dbReference type="PROSITE-ProRule" id="PRU00175"/>
    </source>
</evidence>
<evidence type="ECO:0000313" key="5">
    <source>
        <dbReference type="Proteomes" id="UP000822688"/>
    </source>
</evidence>
<keyword evidence="1" id="KW-0479">Metal-binding</keyword>
<name>A0A8T0J500_CERPU</name>
<evidence type="ECO:0000313" key="4">
    <source>
        <dbReference type="EMBL" id="KAG0590119.1"/>
    </source>
</evidence>
<feature type="compositionally biased region" description="Polar residues" evidence="2">
    <location>
        <begin position="456"/>
        <end position="498"/>
    </location>
</feature>
<gene>
    <name evidence="4" type="ORF">KC19_1G073400</name>
</gene>
<keyword evidence="1" id="KW-0862">Zinc</keyword>
<dbReference type="EMBL" id="CM026421">
    <property type="protein sequence ID" value="KAG0590119.1"/>
    <property type="molecule type" value="Genomic_DNA"/>
</dbReference>
<feature type="region of interest" description="Disordered" evidence="2">
    <location>
        <begin position="453"/>
        <end position="513"/>
    </location>
</feature>
<dbReference type="InterPro" id="IPR013083">
    <property type="entry name" value="Znf_RING/FYVE/PHD"/>
</dbReference>
<keyword evidence="5" id="KW-1185">Reference proteome</keyword>
<proteinExistence type="predicted"/>
<dbReference type="PROSITE" id="PS50089">
    <property type="entry name" value="ZF_RING_2"/>
    <property type="match status" value="1"/>
</dbReference>
<feature type="compositionally biased region" description="Acidic residues" evidence="2">
    <location>
        <begin position="660"/>
        <end position="673"/>
    </location>
</feature>
<evidence type="ECO:0000259" key="3">
    <source>
        <dbReference type="PROSITE" id="PS50089"/>
    </source>
</evidence>
<comment type="caution">
    <text evidence="4">The sequence shown here is derived from an EMBL/GenBank/DDBJ whole genome shotgun (WGS) entry which is preliminary data.</text>
</comment>
<feature type="region of interest" description="Disordered" evidence="2">
    <location>
        <begin position="657"/>
        <end position="682"/>
    </location>
</feature>
<evidence type="ECO:0000256" key="2">
    <source>
        <dbReference type="SAM" id="MobiDB-lite"/>
    </source>
</evidence>
<reference evidence="4" key="1">
    <citation type="submission" date="2020-06" db="EMBL/GenBank/DDBJ databases">
        <title>WGS assembly of Ceratodon purpureus strain R40.</title>
        <authorList>
            <person name="Carey S.B."/>
            <person name="Jenkins J."/>
            <person name="Shu S."/>
            <person name="Lovell J.T."/>
            <person name="Sreedasyam A."/>
            <person name="Maumus F."/>
            <person name="Tiley G.P."/>
            <person name="Fernandez-Pozo N."/>
            <person name="Barry K."/>
            <person name="Chen C."/>
            <person name="Wang M."/>
            <person name="Lipzen A."/>
            <person name="Daum C."/>
            <person name="Saski C.A."/>
            <person name="Payton A.C."/>
            <person name="Mcbreen J.C."/>
            <person name="Conrad R.E."/>
            <person name="Kollar L.M."/>
            <person name="Olsson S."/>
            <person name="Huttunen S."/>
            <person name="Landis J.B."/>
            <person name="Wickett N.J."/>
            <person name="Johnson M.G."/>
            <person name="Rensing S.A."/>
            <person name="Grimwood J."/>
            <person name="Schmutz J."/>
            <person name="Mcdaniel S.F."/>
        </authorList>
    </citation>
    <scope>NUCLEOTIDE SEQUENCE</scope>
    <source>
        <strain evidence="4">R40</strain>
    </source>
</reference>
<dbReference type="Proteomes" id="UP000822688">
    <property type="component" value="Chromosome 1"/>
</dbReference>
<feature type="region of interest" description="Disordered" evidence="2">
    <location>
        <begin position="540"/>
        <end position="574"/>
    </location>
</feature>
<organism evidence="4 5">
    <name type="scientific">Ceratodon purpureus</name>
    <name type="common">Fire moss</name>
    <name type="synonym">Dicranum purpureum</name>
    <dbReference type="NCBI Taxonomy" id="3225"/>
    <lineage>
        <taxon>Eukaryota</taxon>
        <taxon>Viridiplantae</taxon>
        <taxon>Streptophyta</taxon>
        <taxon>Embryophyta</taxon>
        <taxon>Bryophyta</taxon>
        <taxon>Bryophytina</taxon>
        <taxon>Bryopsida</taxon>
        <taxon>Dicranidae</taxon>
        <taxon>Pseudoditrichales</taxon>
        <taxon>Ditrichaceae</taxon>
        <taxon>Ceratodon</taxon>
    </lineage>
</organism>
<dbReference type="AlphaFoldDB" id="A0A8T0J500"/>
<dbReference type="CDD" id="cd16448">
    <property type="entry name" value="RING-H2"/>
    <property type="match status" value="1"/>
</dbReference>
<keyword evidence="1" id="KW-0863">Zinc-finger</keyword>
<feature type="domain" description="RING-type" evidence="3">
    <location>
        <begin position="203"/>
        <end position="246"/>
    </location>
</feature>
<protein>
    <recommendedName>
        <fullName evidence="3">RING-type domain-containing protein</fullName>
    </recommendedName>
</protein>
<dbReference type="Gene3D" id="3.30.40.10">
    <property type="entry name" value="Zinc/RING finger domain, C3HC4 (zinc finger)"/>
    <property type="match status" value="1"/>
</dbReference>
<dbReference type="SUPFAM" id="SSF57850">
    <property type="entry name" value="RING/U-box"/>
    <property type="match status" value="1"/>
</dbReference>
<sequence>MWPSGRDLWPFPAALPLPQNFTAYNPGGNHEIQNQQGTNYESYAHYAPYSDQARPMPYSQQGGGVRLPQDQMAGDMGHRDQNWHFQNRNRRESMLEYQNEEVVMVRCNQQKWLQGVIQRMSAQGLRIWIMDANILVNVPLVLVPTHVMKMSTYSELQGLPPRVPMWTMAVTDKNGCRKALVQCVRPAHLSHRQLFHKFGCVECAFCKATVSPIDVVSPWNCSHQVHNYCLQLRMQHSSTTDCPSCNEMGTSQPMPVPSPADDSNLQVPSTFAGIGRSTSQHMSSTSTSNAFTNPNDEQHQQLFHLQCACGFRGSIDSVCVGNVSAPVFCPNCHQPVNINPMMIGVQSGEPFSGMDLDPRSYSEVNREIIQRKSIQDQGFGWPMQFFRGSSSTCFRLDAIEEGSREGICSTPPSPDQTDDERGELSYLPSYLVAFGEAFGEVFDNMSDPDGFAVSSIDRNMQPSPSSRSSLNDNVLTAPSPTQATLNQKGKSSVRSSLQDGVLTAASPTQVTPIGNEQFSARRSLQDGVLTAPSPTQVTLYEQSVSRSSLQDGTSTATSSPIQKGQSSSQVSPQYGSLYASSSTRITLVQDEESTNNALRPKECHIGPLASSQVNNLTVPEVQEADESSEREVEAETPSLSDPLRQKFWRANEVKRMASGDFDEDSEESEESEESEKASSSNNFAAIAPSAPPVYVNHFENFVKLAVANASTAKEVLASATASQAPATVQPAPVFDLPPSKSPTSTWITPAPAMVKPAPVFDLPPSKSPTSTWITPAPAMVKPAPVFDLPPSKSPTSTWIVPAPAMVKPAPVFDLPPSKSPTSTWIVPAPAMVKPAPVFGLPPSKSPTSTWITPAPAIVKPAPVYVTPSPTFFTRRPALITETPAVASPARAFYSRAALMMEPPSLVTEPPALVTEGAIVTPARAFYSRAPSLMMEAPPLVTEPPTLVTEGAIVAPARAFYSRAPAMMIEPPPLVAESPALVTEGAIVSPARAFFSRVAGLITEPPGWVTKVQDLNGPGPSGEASPGWITVIKDGVDARRDDAKQWELDRLARQKEAEFF</sequence>
<dbReference type="InterPro" id="IPR001841">
    <property type="entry name" value="Znf_RING"/>
</dbReference>
<dbReference type="GO" id="GO:0008270">
    <property type="term" value="F:zinc ion binding"/>
    <property type="evidence" value="ECO:0007669"/>
    <property type="project" value="UniProtKB-KW"/>
</dbReference>
<feature type="region of interest" description="Disordered" evidence="2">
    <location>
        <begin position="590"/>
        <end position="639"/>
    </location>
</feature>